<dbReference type="Gene3D" id="1.10.1780.10">
    <property type="entry name" value="Clp, N-terminal domain"/>
    <property type="match status" value="1"/>
</dbReference>
<reference evidence="1 2" key="2">
    <citation type="submission" date="2020-03" db="EMBL/GenBank/DDBJ databases">
        <authorList>
            <person name="Ichikawa N."/>
            <person name="Kimura A."/>
            <person name="Kitahashi Y."/>
            <person name="Uohara A."/>
        </authorList>
    </citation>
    <scope>NUCLEOTIDE SEQUENCE [LARGE SCALE GENOMIC DNA]</scope>
    <source>
        <strain evidence="1 2">NBRC 105367</strain>
    </source>
</reference>
<dbReference type="AlphaFoldDB" id="A0A6F8YV37"/>
<accession>A0A6F8YV37</accession>
<reference evidence="1 2" key="1">
    <citation type="submission" date="2020-03" db="EMBL/GenBank/DDBJ databases">
        <title>Whole genome shotgun sequence of Phytohabitans suffuscus NBRC 105367.</title>
        <authorList>
            <person name="Komaki H."/>
            <person name="Tamura T."/>
        </authorList>
    </citation>
    <scope>NUCLEOTIDE SEQUENCE [LARGE SCALE GENOMIC DNA]</scope>
    <source>
        <strain evidence="1 2">NBRC 105367</strain>
    </source>
</reference>
<name>A0A6F8YV37_9ACTN</name>
<organism evidence="1 2">
    <name type="scientific">Phytohabitans suffuscus</name>
    <dbReference type="NCBI Taxonomy" id="624315"/>
    <lineage>
        <taxon>Bacteria</taxon>
        <taxon>Bacillati</taxon>
        <taxon>Actinomycetota</taxon>
        <taxon>Actinomycetes</taxon>
        <taxon>Micromonosporales</taxon>
        <taxon>Micromonosporaceae</taxon>
    </lineage>
</organism>
<evidence type="ECO:0000313" key="2">
    <source>
        <dbReference type="Proteomes" id="UP000503011"/>
    </source>
</evidence>
<protein>
    <submittedName>
        <fullName evidence="1">Uncharacterized protein</fullName>
    </submittedName>
</protein>
<keyword evidence="2" id="KW-1185">Reference proteome</keyword>
<dbReference type="InterPro" id="IPR036628">
    <property type="entry name" value="Clp_N_dom_sf"/>
</dbReference>
<evidence type="ECO:0000313" key="1">
    <source>
        <dbReference type="EMBL" id="BCB90007.1"/>
    </source>
</evidence>
<proteinExistence type="predicted"/>
<dbReference type="EMBL" id="AP022871">
    <property type="protein sequence ID" value="BCB90007.1"/>
    <property type="molecule type" value="Genomic_DNA"/>
</dbReference>
<dbReference type="Proteomes" id="UP000503011">
    <property type="component" value="Chromosome"/>
</dbReference>
<dbReference type="KEGG" id="psuu:Psuf_073200"/>
<sequence>MRGTDDRALPLSAAAATALRASGDDSRLTLLAAMLADPGSEASAVVRDCGADPDEVRHAVQTGTVPHREDRLPPELRPARDALIGRVRYRGRGLKDRLLFSVLARQTNHAARPVLWTRLEADERAQQRKRPTRTDDILLAMLVTHEVAAAYPHMTHMAKDNYGGGQALLAQRIDHHRVRAATLDDRPDEVPPGQILRPGPEWTEDTRVLLDRLAAHPANRSSRIVQALS</sequence>
<gene>
    <name evidence="1" type="ORF">Psuf_073200</name>
</gene>
<dbReference type="RefSeq" id="WP_173162095.1">
    <property type="nucleotide sequence ID" value="NZ_AP022871.1"/>
</dbReference>